<feature type="transmembrane region" description="Helical" evidence="1">
    <location>
        <begin position="427"/>
        <end position="448"/>
    </location>
</feature>
<keyword evidence="1" id="KW-0472">Membrane</keyword>
<dbReference type="PANTHER" id="PTHR31410:SF1">
    <property type="entry name" value="POST-GPI ATTACHMENT TO PROTEINS FACTOR 4"/>
    <property type="match status" value="1"/>
</dbReference>
<dbReference type="CDD" id="cd22189">
    <property type="entry name" value="PGAP4-like_fungal"/>
    <property type="match status" value="1"/>
</dbReference>
<dbReference type="GO" id="GO:0006506">
    <property type="term" value="P:GPI anchor biosynthetic process"/>
    <property type="evidence" value="ECO:0007669"/>
    <property type="project" value="InterPro"/>
</dbReference>
<dbReference type="Proteomes" id="UP001201980">
    <property type="component" value="Unassembled WGS sequence"/>
</dbReference>
<evidence type="ECO:0000313" key="3">
    <source>
        <dbReference type="Proteomes" id="UP001201980"/>
    </source>
</evidence>
<dbReference type="EMBL" id="JAKWBI020000386">
    <property type="protein sequence ID" value="KAJ2895644.1"/>
    <property type="molecule type" value="Genomic_DNA"/>
</dbReference>
<dbReference type="GO" id="GO:0016757">
    <property type="term" value="F:glycosyltransferase activity"/>
    <property type="evidence" value="ECO:0007669"/>
    <property type="project" value="InterPro"/>
</dbReference>
<reference evidence="2" key="1">
    <citation type="submission" date="2022-07" db="EMBL/GenBank/DDBJ databases">
        <title>Draft genome sequence of Zalerion maritima ATCC 34329, a (micro)plastics degrading marine fungus.</title>
        <authorList>
            <person name="Paco A."/>
            <person name="Goncalves M.F.M."/>
            <person name="Rocha-Santos T.A.P."/>
            <person name="Alves A."/>
        </authorList>
    </citation>
    <scope>NUCLEOTIDE SEQUENCE</scope>
    <source>
        <strain evidence="2">ATCC 34329</strain>
    </source>
</reference>
<proteinExistence type="predicted"/>
<keyword evidence="3" id="KW-1185">Reference proteome</keyword>
<gene>
    <name evidence="2" type="ORF">MKZ38_006283</name>
</gene>
<evidence type="ECO:0000313" key="2">
    <source>
        <dbReference type="EMBL" id="KAJ2895644.1"/>
    </source>
</evidence>
<dbReference type="InterPro" id="IPR029675">
    <property type="entry name" value="PGAP4"/>
</dbReference>
<dbReference type="PANTHER" id="PTHR31410">
    <property type="entry name" value="TRANSMEMBRANE PROTEIN 246"/>
    <property type="match status" value="1"/>
</dbReference>
<accession>A0AAD5RJ18</accession>
<protein>
    <recommendedName>
        <fullName evidence="4">Integral membrane protein</fullName>
    </recommendedName>
</protein>
<feature type="transmembrane region" description="Helical" evidence="1">
    <location>
        <begin position="469"/>
        <end position="487"/>
    </location>
</feature>
<sequence>MAYPDPPEARPFLKDSVYCLRRAIPDSSMARSHSTVQQFPRKDWSRPSFGWFRLWIVAMKASSRKLYRALSPKQTPVRMSRRMQNWTADDRRQVSACLTPSIHCVSTAQLISKPPLYASSSILLWLSIANRTRGHSRTLRDNPSAAGIRQSALFFLCGGSAAMPGLIVRHRVSGLLLLLCIPIGLFLFFSQYARTHFWRDPTSAYFDASRAYERRYTARRLLDTSEFVDRYNVTSNSGGGAPEFKRHAQDGEAPFMCIGMNTIIRPSGEVYARNALGSVLAGMLQVERDQIFLMPMIGHINASLHPIFTEPWLSRVADRVLTYKTSETLPPKKYERMEHLELERQRTGHADREKHLADYTHLLRVCAETGAAYVTMLEDDVLLMDGWFHRTKNAIEALNRLAGGGEDWFYLRLFYTEANFGWQSEEWGWYGTYIALLAVIAYALYRIILNHTSESRRETALIQQKGSSLAILAGVVMTFVLGVVYVFRSGRLSIFSQPEGVIYMPMYGCCAQGIVYPASKIEPLTGWYEKNRIGFVDTLAERLADEKPDGFDIGTRWGINPVLLQHVGGKSSKGDGWAADQLWNFKFEDYDPEVLRWEHESAVAALEGHGEGNGNEGTA</sequence>
<organism evidence="2 3">
    <name type="scientific">Zalerion maritima</name>
    <dbReference type="NCBI Taxonomy" id="339359"/>
    <lineage>
        <taxon>Eukaryota</taxon>
        <taxon>Fungi</taxon>
        <taxon>Dikarya</taxon>
        <taxon>Ascomycota</taxon>
        <taxon>Pezizomycotina</taxon>
        <taxon>Sordariomycetes</taxon>
        <taxon>Lulworthiomycetidae</taxon>
        <taxon>Lulworthiales</taxon>
        <taxon>Lulworthiaceae</taxon>
        <taxon>Zalerion</taxon>
    </lineage>
</organism>
<dbReference type="AlphaFoldDB" id="A0AAD5RJ18"/>
<name>A0AAD5RJ18_9PEZI</name>
<keyword evidence="1" id="KW-1133">Transmembrane helix</keyword>
<dbReference type="GO" id="GO:0000139">
    <property type="term" value="C:Golgi membrane"/>
    <property type="evidence" value="ECO:0007669"/>
    <property type="project" value="InterPro"/>
</dbReference>
<comment type="caution">
    <text evidence="2">The sequence shown here is derived from an EMBL/GenBank/DDBJ whole genome shotgun (WGS) entry which is preliminary data.</text>
</comment>
<evidence type="ECO:0008006" key="4">
    <source>
        <dbReference type="Google" id="ProtNLM"/>
    </source>
</evidence>
<keyword evidence="1" id="KW-0812">Transmembrane</keyword>
<evidence type="ECO:0000256" key="1">
    <source>
        <dbReference type="SAM" id="Phobius"/>
    </source>
</evidence>
<feature type="transmembrane region" description="Helical" evidence="1">
    <location>
        <begin position="175"/>
        <end position="193"/>
    </location>
</feature>